<gene>
    <name evidence="2" type="ORF">BC351_03455</name>
</gene>
<dbReference type="InterPro" id="IPR014756">
    <property type="entry name" value="Ig_E-set"/>
</dbReference>
<dbReference type="Gene3D" id="2.60.120.430">
    <property type="entry name" value="Galactose-binding lectin"/>
    <property type="match status" value="3"/>
</dbReference>
<dbReference type="InterPro" id="IPR034641">
    <property type="entry name" value="RGL11"/>
</dbReference>
<dbReference type="InterPro" id="IPR008979">
    <property type="entry name" value="Galactose-bd-like_sf"/>
</dbReference>
<accession>A0A1V4HK13</accession>
<dbReference type="InterPro" id="IPR041624">
    <property type="entry name" value="RGI_lyase"/>
</dbReference>
<reference evidence="3" key="1">
    <citation type="submission" date="2016-07" db="EMBL/GenBank/DDBJ databases">
        <authorList>
            <person name="Florea S."/>
            <person name="Webb J.S."/>
            <person name="Jaromczyk J."/>
            <person name="Schardl C.L."/>
        </authorList>
    </citation>
    <scope>NUCLEOTIDE SEQUENCE [LARGE SCALE GENOMIC DNA]</scope>
    <source>
        <strain evidence="3">CY1</strain>
    </source>
</reference>
<dbReference type="SMART" id="SM00060">
    <property type="entry name" value="FN3"/>
    <property type="match status" value="5"/>
</dbReference>
<dbReference type="CDD" id="cd01821">
    <property type="entry name" value="Rhamnogalacturan_acetylesterase_like"/>
    <property type="match status" value="1"/>
</dbReference>
<dbReference type="STRING" id="1469647.BC351_03455"/>
<proteinExistence type="predicted"/>
<dbReference type="CDD" id="cd00063">
    <property type="entry name" value="FN3"/>
    <property type="match status" value="3"/>
</dbReference>
<dbReference type="CDD" id="cd10318">
    <property type="entry name" value="RGL11"/>
    <property type="match status" value="1"/>
</dbReference>
<dbReference type="Pfam" id="PF21254">
    <property type="entry name" value="AGA-YXIM_GBD"/>
    <property type="match status" value="3"/>
</dbReference>
<feature type="domain" description="Fibronectin type-III" evidence="1">
    <location>
        <begin position="1095"/>
        <end position="1184"/>
    </location>
</feature>
<dbReference type="Proteomes" id="UP000190626">
    <property type="component" value="Unassembled WGS sequence"/>
</dbReference>
<dbReference type="RefSeq" id="WP_279628339.1">
    <property type="nucleotide sequence ID" value="NZ_MBTG01000012.1"/>
</dbReference>
<dbReference type="SUPFAM" id="SSF81296">
    <property type="entry name" value="E set domains"/>
    <property type="match status" value="2"/>
</dbReference>
<dbReference type="InterPro" id="IPR036116">
    <property type="entry name" value="FN3_sf"/>
</dbReference>
<dbReference type="PROSITE" id="PS50853">
    <property type="entry name" value="FN3"/>
    <property type="match status" value="4"/>
</dbReference>
<dbReference type="SUPFAM" id="SSF69318">
    <property type="entry name" value="Integrin alpha N-terminal domain"/>
    <property type="match status" value="1"/>
</dbReference>
<dbReference type="EMBL" id="MBTG01000012">
    <property type="protein sequence ID" value="OPH57592.1"/>
    <property type="molecule type" value="Genomic_DNA"/>
</dbReference>
<dbReference type="Gene3D" id="2.60.40.10">
    <property type="entry name" value="Immunoglobulins"/>
    <property type="match status" value="8"/>
</dbReference>
<dbReference type="Pfam" id="PF21348">
    <property type="entry name" value="RGL11_C"/>
    <property type="match status" value="1"/>
</dbReference>
<dbReference type="InterPro" id="IPR003961">
    <property type="entry name" value="FN3_dom"/>
</dbReference>
<dbReference type="SUPFAM" id="SSF49785">
    <property type="entry name" value="Galactose-binding domain-like"/>
    <property type="match status" value="3"/>
</dbReference>
<dbReference type="InterPro" id="IPR037459">
    <property type="entry name" value="RhgT-like"/>
</dbReference>
<feature type="domain" description="Fibronectin type-III" evidence="1">
    <location>
        <begin position="763"/>
        <end position="850"/>
    </location>
</feature>
<dbReference type="InterPro" id="IPR036514">
    <property type="entry name" value="SGNH_hydro_sf"/>
</dbReference>
<dbReference type="InterPro" id="IPR001087">
    <property type="entry name" value="GDSL"/>
</dbReference>
<protein>
    <submittedName>
        <fullName evidence="2">G-D-S-L family lipolytic protein</fullName>
    </submittedName>
</protein>
<dbReference type="PANTHER" id="PTHR43118">
    <property type="entry name" value="RHAMNOGALACTURONAN LYASE (EUROFUNG)"/>
    <property type="match status" value="1"/>
</dbReference>
<dbReference type="SUPFAM" id="SSF49265">
    <property type="entry name" value="Fibronectin type III"/>
    <property type="match status" value="3"/>
</dbReference>
<evidence type="ECO:0000313" key="3">
    <source>
        <dbReference type="Proteomes" id="UP000190626"/>
    </source>
</evidence>
<sequence>MKIHMKRMILIVLSFIMLIYTIAAGIPFQVQPAHAAGSQQTWKFDFGTATSPTMEGFTAVHDKLLYTPELGYGLTANVNSRYRTGVGDNLTADFFIPGASNPYTFKVDVPNGSYDVTVYSGDLLTGTSTTKTSVTIEGQLMGTIQSRQAVNSATYRVTVSDGQMTLDFGNNGYVNGITISPVLNVPPAVPDGLAVTQITTAGTTPSVTLHWNSVTDAVYYDLYRTTVGNTVNAQLIRVTEPDYVDTSVTLGYSYSYQVAAVNAGGAASAQSAAVIAEVAQPSLQIPAAPTNLTVSKVEAQAVSLQWAASTGANGYMIYRASSLNGEFANVGQSTTTTFTDASADTSTVQYYQVKATNSAGVSAASSTVSSTKYVPAQPLPEGSPFKFDFGPGALADGYIRVTAASAYSAQMKYGFANTQLVSEGDRGTADPLKSDFVSPAGTAFQIDLPHGDYKVAILAGDAAAATDVAIKAESIQKVAQTTKEAGQFLETSFDIALVDGQLNLEFSGTAPKINSLVITKQETRQAGEIPTIYLAGDSTVQTYEEYWKPQAGWGQMIPRYFTDNVTFSNRSIGGRSSKSFIVEGRLDEILRIIKPNDYFFIQFGHNDATISVPERYASVPDYKNYLKTYVNGARQRGATPVLVTPMGRRDFNADTGKFNVSFPEYVAGMKEVAQELDVKLVDLSSLSVAYYDSIGPAASLSVFLHLEPGIYQAFPNGSADNTHFQEYGAIQIARLLSGGIKELGLPISVFVKDANLPAAIPGKPTGLTVGSISNAGAVLKWDAVEAAEIYKIYRKLSTDSAYTLVGTATIPTTSLGGMKEGLTYDLQVTAVNGRGESVPSDAISLTTKSAVYKYDFGPVGSPVAEGYTGVTLNTLYTPALGYGIKSNVGMITRDRGAGGNDLVRDWLGYFNVGWEFMVDLPNGTYSVKAYVGDLSGSAKTSFVIEGKDYGTVSAAKNSISEAVFNQVQVRDGQMNFVFGSSTAIVNGLEITPVLQAPTGLKLDSLDLEADQPQASFSWHVSEDAVAYRLYRKVDEAPNAVKVAEVTQPTFIDKTIDVGIPYTYTVTTVDKTGSESVTSLPLAVSAIDPSKPKPAAPTELIYTSVNKKDIGLSWQPVINAKSYTIYRAKKENGPFALVGSSKTNTFTDSTVLTTVPYYYRVAAVSVGGISEMSAVLATPGTTKLVRQMEYLDRSLVAVKTDRGIYVGWRLLGTDPASISFNLYRDGQKINTQPITGSTNYEDAVGTVTSNYEVRAVNDGVEEAANGSVQPWNQPYFDIPIQKPADGVTPAGEVYTYSANDASVGDLDGDGKYEIILKWNPSNAHDNSQAGYTGNVYMDAYKMDGTRLWRIDLGKNIRAGAHYTQFMVYDLDGDGKAEVAFKTADGTIDGTGTVIGDANADYRNATGYILSGPEFLTVFNGLTGKAMVTTSYEPPRGNVADWGDSYGNRVDRFNAAIAYLDGERPSLVMARGYYTRTVLAAYNYREGQLSKLWTFDSGEPGNSAYAGQGNHGISVADVDNDGKDEIIYGAMALDDDGTGLYSTGLGHGDAMHLGDLDPDRPGMEVWAVHEHYPNPSGLEFRDAATGELIWGVPTNYDVGRGMSGDIDPRYKGEETWAVGSSEWNTTTGGIYTAKGVKISDTIPGANFGIWWDGDLLREILDHDYNDAIAAGVGKIDKWDYMNNKPVNIMKAQGTYSNNTTKGTPNLQADLFGDWREEAVWRTEDSSALRIYTTTNITDYRIYTLMHDPEYRLSVAWQNISYNQPPHPSFYLGDGMTMPQAPSITAVGQPLGNAVFAANISKPTNTDVTVTISYPSTAYVKEFRLGANGPWTAYTAPVVITENTSLFARGTDASGQISKVSSFVVSNIDKVIPAATVAYSQTAPTAGTVVASLTPSEPVTITNNQGSASYAFSFNGSFTFEFVDAAGNKGTAVAQVSNITTKSTNKPGTPVLTDDNGYDSGLQDGDYKVIMNMWYGDNGNVYRLYENDVLIDTQTLTDNSPNAQTAATSISGKKNGTYRYYAELTNAYGTTKSSTHAVAVTKANPEKPVLSNDNWDGDGNFKISMNMWWGTNATTYNLYENGDLVYTQTLTSSTPSAQSAVTTITNKAKGSYDYRAELINGAGATWSDTMNVKITK</sequence>
<organism evidence="2 3">
    <name type="scientific">Paenibacillus ferrarius</name>
    <dbReference type="NCBI Taxonomy" id="1469647"/>
    <lineage>
        <taxon>Bacteria</taxon>
        <taxon>Bacillati</taxon>
        <taxon>Bacillota</taxon>
        <taxon>Bacilli</taxon>
        <taxon>Bacillales</taxon>
        <taxon>Paenibacillaceae</taxon>
        <taxon>Paenibacillus</taxon>
    </lineage>
</organism>
<dbReference type="InterPro" id="IPR028994">
    <property type="entry name" value="Integrin_alpha_N"/>
</dbReference>
<dbReference type="GO" id="GO:0016788">
    <property type="term" value="F:hydrolase activity, acting on ester bonds"/>
    <property type="evidence" value="ECO:0007669"/>
    <property type="project" value="InterPro"/>
</dbReference>
<name>A0A1V4HK13_9BACL</name>
<evidence type="ECO:0000313" key="2">
    <source>
        <dbReference type="EMBL" id="OPH57592.1"/>
    </source>
</evidence>
<dbReference type="InterPro" id="IPR013783">
    <property type="entry name" value="Ig-like_fold"/>
</dbReference>
<dbReference type="Gene3D" id="3.40.50.1110">
    <property type="entry name" value="SGNH hydrolase"/>
    <property type="match status" value="1"/>
</dbReference>
<dbReference type="InterPro" id="IPR049366">
    <property type="entry name" value="RGL11_C"/>
</dbReference>
<dbReference type="Pfam" id="PF00657">
    <property type="entry name" value="Lipase_GDSL"/>
    <property type="match status" value="1"/>
</dbReference>
<feature type="domain" description="Fibronectin type-III" evidence="1">
    <location>
        <begin position="189"/>
        <end position="281"/>
    </location>
</feature>
<keyword evidence="3" id="KW-1185">Reference proteome</keyword>
<dbReference type="InterPro" id="IPR049033">
    <property type="entry name" value="AGA-YXIM_GBD"/>
</dbReference>
<comment type="caution">
    <text evidence="2">The sequence shown here is derived from an EMBL/GenBank/DDBJ whole genome shotgun (WGS) entry which is preliminary data.</text>
</comment>
<dbReference type="SUPFAM" id="SSF52266">
    <property type="entry name" value="SGNH hydrolase"/>
    <property type="match status" value="1"/>
</dbReference>
<evidence type="ECO:0000259" key="1">
    <source>
        <dbReference type="PROSITE" id="PS50853"/>
    </source>
</evidence>
<dbReference type="Pfam" id="PF18370">
    <property type="entry name" value="RGI_lyase"/>
    <property type="match status" value="1"/>
</dbReference>
<dbReference type="PANTHER" id="PTHR43118:SF1">
    <property type="entry name" value="RHAMNOGALACTURONAN LYASE (EUROFUNG)"/>
    <property type="match status" value="1"/>
</dbReference>
<feature type="domain" description="Fibronectin type-III" evidence="1">
    <location>
        <begin position="288"/>
        <end position="377"/>
    </location>
</feature>